<evidence type="ECO:0000313" key="2">
    <source>
        <dbReference type="Proteomes" id="UP001221757"/>
    </source>
</evidence>
<reference evidence="1" key="1">
    <citation type="submission" date="2023-03" db="EMBL/GenBank/DDBJ databases">
        <title>Massive genome expansion in bonnet fungi (Mycena s.s.) driven by repeated elements and novel gene families across ecological guilds.</title>
        <authorList>
            <consortium name="Lawrence Berkeley National Laboratory"/>
            <person name="Harder C.B."/>
            <person name="Miyauchi S."/>
            <person name="Viragh M."/>
            <person name="Kuo A."/>
            <person name="Thoen E."/>
            <person name="Andreopoulos B."/>
            <person name="Lu D."/>
            <person name="Skrede I."/>
            <person name="Drula E."/>
            <person name="Henrissat B."/>
            <person name="Morin E."/>
            <person name="Kohler A."/>
            <person name="Barry K."/>
            <person name="LaButti K."/>
            <person name="Morin E."/>
            <person name="Salamov A."/>
            <person name="Lipzen A."/>
            <person name="Mereny Z."/>
            <person name="Hegedus B."/>
            <person name="Baldrian P."/>
            <person name="Stursova M."/>
            <person name="Weitz H."/>
            <person name="Taylor A."/>
            <person name="Grigoriev I.V."/>
            <person name="Nagy L.G."/>
            <person name="Martin F."/>
            <person name="Kauserud H."/>
        </authorList>
    </citation>
    <scope>NUCLEOTIDE SEQUENCE</scope>
    <source>
        <strain evidence="1">CBHHK067</strain>
    </source>
</reference>
<organism evidence="1 2">
    <name type="scientific">Mycena rosella</name>
    <name type="common">Pink bonnet</name>
    <name type="synonym">Agaricus rosellus</name>
    <dbReference type="NCBI Taxonomy" id="1033263"/>
    <lineage>
        <taxon>Eukaryota</taxon>
        <taxon>Fungi</taxon>
        <taxon>Dikarya</taxon>
        <taxon>Basidiomycota</taxon>
        <taxon>Agaricomycotina</taxon>
        <taxon>Agaricomycetes</taxon>
        <taxon>Agaricomycetidae</taxon>
        <taxon>Agaricales</taxon>
        <taxon>Marasmiineae</taxon>
        <taxon>Mycenaceae</taxon>
        <taxon>Mycena</taxon>
    </lineage>
</organism>
<sequence>MWMNIPPGIMDACWIFADFRFTLAESGTWAEYIIHAHGNGMFALPPSHKNYTDYLYWFHLANSNLPPLVEMMKQFSFSCIENAGAYTAGLLERLGMGSRL</sequence>
<name>A0AAD7GM18_MYCRO</name>
<accession>A0AAD7GM18</accession>
<gene>
    <name evidence="1" type="ORF">B0H17DRAFT_1195215</name>
</gene>
<dbReference type="Proteomes" id="UP001221757">
    <property type="component" value="Unassembled WGS sequence"/>
</dbReference>
<protein>
    <submittedName>
        <fullName evidence="1">Uncharacterized protein</fullName>
    </submittedName>
</protein>
<dbReference type="AlphaFoldDB" id="A0AAD7GM18"/>
<proteinExistence type="predicted"/>
<comment type="caution">
    <text evidence="1">The sequence shown here is derived from an EMBL/GenBank/DDBJ whole genome shotgun (WGS) entry which is preliminary data.</text>
</comment>
<keyword evidence="2" id="KW-1185">Reference proteome</keyword>
<evidence type="ECO:0000313" key="1">
    <source>
        <dbReference type="EMBL" id="KAJ7701420.1"/>
    </source>
</evidence>
<dbReference type="EMBL" id="JARKIE010000017">
    <property type="protein sequence ID" value="KAJ7701420.1"/>
    <property type="molecule type" value="Genomic_DNA"/>
</dbReference>